<protein>
    <recommendedName>
        <fullName evidence="6">Ribosomal RNA small subunit methyltransferase G</fullName>
        <ecNumber evidence="6">2.1.1.-</ecNumber>
    </recommendedName>
    <alternativeName>
        <fullName evidence="6">16S rRNA 7-methylguanosine methyltransferase</fullName>
        <shortName evidence="6">16S rRNA m7G methyltransferase</shortName>
    </alternativeName>
</protein>
<evidence type="ECO:0000256" key="6">
    <source>
        <dbReference type="HAMAP-Rule" id="MF_00074"/>
    </source>
</evidence>
<comment type="function">
    <text evidence="6">Specifically methylates the N7 position of a guanine in 16S rRNA.</text>
</comment>
<dbReference type="EMBL" id="LDZY01000003">
    <property type="protein sequence ID" value="KLU67129.1"/>
    <property type="molecule type" value="Genomic_DNA"/>
</dbReference>
<evidence type="ECO:0000313" key="8">
    <source>
        <dbReference type="Proteomes" id="UP000036356"/>
    </source>
</evidence>
<dbReference type="RefSeq" id="WP_047808961.1">
    <property type="nucleotide sequence ID" value="NZ_LDZY01000003.1"/>
</dbReference>
<comment type="subcellular location">
    <subcellularLocation>
        <location evidence="6">Cytoplasm</location>
    </subcellularLocation>
</comment>
<organism evidence="7 8">
    <name type="scientific">Desulfosporosinus acididurans</name>
    <dbReference type="NCBI Taxonomy" id="476652"/>
    <lineage>
        <taxon>Bacteria</taxon>
        <taxon>Bacillati</taxon>
        <taxon>Bacillota</taxon>
        <taxon>Clostridia</taxon>
        <taxon>Eubacteriales</taxon>
        <taxon>Desulfitobacteriaceae</taxon>
        <taxon>Desulfosporosinus</taxon>
    </lineage>
</organism>
<keyword evidence="8" id="KW-1185">Reference proteome</keyword>
<dbReference type="InterPro" id="IPR029063">
    <property type="entry name" value="SAM-dependent_MTases_sf"/>
</dbReference>
<comment type="similarity">
    <text evidence="6">Belongs to the methyltransferase superfamily. RNA methyltransferase RsmG family.</text>
</comment>
<keyword evidence="5 6" id="KW-0949">S-adenosyl-L-methionine</keyword>
<comment type="caution">
    <text evidence="6">Lacks conserved residue(s) required for the propagation of feature annotation.</text>
</comment>
<dbReference type="SUPFAM" id="SSF53335">
    <property type="entry name" value="S-adenosyl-L-methionine-dependent methyltransferases"/>
    <property type="match status" value="1"/>
</dbReference>
<proteinExistence type="inferred from homology"/>
<evidence type="ECO:0000256" key="4">
    <source>
        <dbReference type="ARBA" id="ARBA00022679"/>
    </source>
</evidence>
<dbReference type="Proteomes" id="UP000036356">
    <property type="component" value="Unassembled WGS sequence"/>
</dbReference>
<dbReference type="Pfam" id="PF02527">
    <property type="entry name" value="GidB"/>
    <property type="match status" value="1"/>
</dbReference>
<keyword evidence="3 6" id="KW-0489">Methyltransferase</keyword>
<evidence type="ECO:0000256" key="5">
    <source>
        <dbReference type="ARBA" id="ARBA00022691"/>
    </source>
</evidence>
<accession>A0A0J1FUL4</accession>
<dbReference type="AlphaFoldDB" id="A0A0J1FUL4"/>
<feature type="binding site" evidence="6">
    <location>
        <position position="148"/>
    </location>
    <ligand>
        <name>S-adenosyl-L-methionine</name>
        <dbReference type="ChEBI" id="CHEBI:59789"/>
    </ligand>
</feature>
<dbReference type="GO" id="GO:0070043">
    <property type="term" value="F:rRNA (guanine-N7-)-methyltransferase activity"/>
    <property type="evidence" value="ECO:0007669"/>
    <property type="project" value="UniProtKB-UniRule"/>
</dbReference>
<feature type="binding site" evidence="6">
    <location>
        <begin position="129"/>
        <end position="130"/>
    </location>
    <ligand>
        <name>S-adenosyl-L-methionine</name>
        <dbReference type="ChEBI" id="CHEBI:59789"/>
    </ligand>
</feature>
<evidence type="ECO:0000313" key="7">
    <source>
        <dbReference type="EMBL" id="KLU67129.1"/>
    </source>
</evidence>
<feature type="binding site" evidence="6">
    <location>
        <position position="78"/>
    </location>
    <ligand>
        <name>S-adenosyl-L-methionine</name>
        <dbReference type="ChEBI" id="CHEBI:59789"/>
    </ligand>
</feature>
<evidence type="ECO:0000256" key="3">
    <source>
        <dbReference type="ARBA" id="ARBA00022603"/>
    </source>
</evidence>
<comment type="caution">
    <text evidence="7">The sequence shown here is derived from an EMBL/GenBank/DDBJ whole genome shotgun (WGS) entry which is preliminary data.</text>
</comment>
<dbReference type="GO" id="GO:0005829">
    <property type="term" value="C:cytosol"/>
    <property type="evidence" value="ECO:0007669"/>
    <property type="project" value="TreeGrafter"/>
</dbReference>
<gene>
    <name evidence="6 7" type="primary">rsmG</name>
    <name evidence="7" type="ORF">DEAC_c10680</name>
</gene>
<dbReference type="PANTHER" id="PTHR31760:SF0">
    <property type="entry name" value="S-ADENOSYL-L-METHIONINE-DEPENDENT METHYLTRANSFERASES SUPERFAMILY PROTEIN"/>
    <property type="match status" value="1"/>
</dbReference>
<dbReference type="STRING" id="476652.DEAC_c10680"/>
<dbReference type="PANTHER" id="PTHR31760">
    <property type="entry name" value="S-ADENOSYL-L-METHIONINE-DEPENDENT METHYLTRANSFERASES SUPERFAMILY PROTEIN"/>
    <property type="match status" value="1"/>
</dbReference>
<dbReference type="PIRSF" id="PIRSF003078">
    <property type="entry name" value="GidB"/>
    <property type="match status" value="1"/>
</dbReference>
<dbReference type="FunFam" id="3.40.50.150:FF:000041">
    <property type="entry name" value="Ribosomal RNA small subunit methyltransferase G"/>
    <property type="match status" value="1"/>
</dbReference>
<dbReference type="InterPro" id="IPR003682">
    <property type="entry name" value="rRNA_ssu_MeTfrase_G"/>
</dbReference>
<dbReference type="HAMAP" id="MF_00074">
    <property type="entry name" value="16SrRNA_methyltr_G"/>
    <property type="match status" value="1"/>
</dbReference>
<evidence type="ECO:0000256" key="1">
    <source>
        <dbReference type="ARBA" id="ARBA00022490"/>
    </source>
</evidence>
<dbReference type="EC" id="2.1.1.-" evidence="6"/>
<sequence>MFNVFASQIKDLTLLNLGYKLSDEQVNQFCVYGDLLLEWNQKLNLTRIIEPLDIILKHFIDSMAIEKYLKGNKLADIGTGAGFPGLPIKILRPELDVILVDSLKKRLDFLDVVISKLKLKTTRTVHARAEDFGRNVQYRGTFDCVSSRAVARLPILLEYSLPILKKNGLFISLKGLQAQEELKESQAALNVLGGNVECVKTYNFGETAEHRAIIVIKKGKETPSRFPRKAGIPAKSPIH</sequence>
<dbReference type="NCBIfam" id="TIGR00138">
    <property type="entry name" value="rsmG_gidB"/>
    <property type="match status" value="1"/>
</dbReference>
<name>A0A0J1FUL4_9FIRM</name>
<keyword evidence="1 6" id="KW-0963">Cytoplasm</keyword>
<keyword evidence="2 6" id="KW-0698">rRNA processing</keyword>
<dbReference type="PATRIC" id="fig|476652.3.peg.1095"/>
<feature type="binding site" evidence="6">
    <location>
        <position position="83"/>
    </location>
    <ligand>
        <name>S-adenosyl-L-methionine</name>
        <dbReference type="ChEBI" id="CHEBI:59789"/>
    </ligand>
</feature>
<keyword evidence="4 6" id="KW-0808">Transferase</keyword>
<evidence type="ECO:0000256" key="2">
    <source>
        <dbReference type="ARBA" id="ARBA00022552"/>
    </source>
</evidence>
<reference evidence="7 8" key="1">
    <citation type="submission" date="2015-06" db="EMBL/GenBank/DDBJ databases">
        <title>Draft genome of the moderately acidophilic sulfate reducer Candidatus Desulfosporosinus acididurans strain M1.</title>
        <authorList>
            <person name="Poehlein A."/>
            <person name="Petzsch P."/>
            <person name="Johnson B.D."/>
            <person name="Schloemann M."/>
            <person name="Daniel R."/>
            <person name="Muehling M."/>
        </authorList>
    </citation>
    <scope>NUCLEOTIDE SEQUENCE [LARGE SCALE GENOMIC DNA]</scope>
    <source>
        <strain evidence="7 8">M1</strain>
    </source>
</reference>
<dbReference type="Gene3D" id="3.40.50.150">
    <property type="entry name" value="Vaccinia Virus protein VP39"/>
    <property type="match status" value="1"/>
</dbReference>